<dbReference type="EMBL" id="CP024899">
    <property type="protein sequence ID" value="ATX66491.1"/>
    <property type="molecule type" value="Genomic_DNA"/>
</dbReference>
<sequence length="205" mass="22514">MLRTGPIEFGRSIMRGLFLVLPAAAVLAACVEVDMTVEVLGEDEARLTGFIQMERQMYEMTGGDDSFCPEEDGGSLVLSDSHARCTFDQIGTFAELMRPDAADDVPTDIQGELTYLDSNRVRALFPLSAMNDGMDEMMDDPQMMAMMRQMFAGMSISFTVQGREIESSTGTISDDGTRATIQLGVDDLISPDAAQMDDFETIVRF</sequence>
<proteinExistence type="predicted"/>
<evidence type="ECO:0000313" key="2">
    <source>
        <dbReference type="Proteomes" id="UP000228948"/>
    </source>
</evidence>
<name>A0A2K8KAL1_9RHOB</name>
<dbReference type="KEGG" id="rbg:BG454_12275"/>
<dbReference type="AlphaFoldDB" id="A0A2K8KAL1"/>
<accession>A0A2K8KAL1</accession>
<organism evidence="1 2">
    <name type="scientific">Roseinatronobacter bogoriensis subsp. barguzinensis</name>
    <dbReference type="NCBI Taxonomy" id="441209"/>
    <lineage>
        <taxon>Bacteria</taxon>
        <taxon>Pseudomonadati</taxon>
        <taxon>Pseudomonadota</taxon>
        <taxon>Alphaproteobacteria</taxon>
        <taxon>Rhodobacterales</taxon>
        <taxon>Paracoccaceae</taxon>
        <taxon>Roseinatronobacter</taxon>
    </lineage>
</organism>
<protein>
    <submittedName>
        <fullName evidence="1">Uncharacterized protein</fullName>
    </submittedName>
</protein>
<keyword evidence="2" id="KW-1185">Reference proteome</keyword>
<gene>
    <name evidence="1" type="ORF">BG454_12275</name>
</gene>
<dbReference type="PROSITE" id="PS51257">
    <property type="entry name" value="PROKAR_LIPOPROTEIN"/>
    <property type="match status" value="1"/>
</dbReference>
<reference evidence="1 2" key="1">
    <citation type="submission" date="2017-11" db="EMBL/GenBank/DDBJ databases">
        <title>Revised Sequence and Annotation of the Rhodobaca barguzinensis strain alga05 Genome.</title>
        <authorList>
            <person name="Kopejtka K."/>
            <person name="Tomasch J.M."/>
            <person name="Bunk B."/>
            <person name="Koblizek M."/>
        </authorList>
    </citation>
    <scope>NUCLEOTIDE SEQUENCE [LARGE SCALE GENOMIC DNA]</scope>
    <source>
        <strain evidence="2">alga05</strain>
    </source>
</reference>
<dbReference type="STRING" id="441209.GCA_001870665_02234"/>
<evidence type="ECO:0000313" key="1">
    <source>
        <dbReference type="EMBL" id="ATX66491.1"/>
    </source>
</evidence>
<dbReference type="Proteomes" id="UP000228948">
    <property type="component" value="Chromosome"/>
</dbReference>